<evidence type="ECO:0000256" key="1">
    <source>
        <dbReference type="SAM" id="MobiDB-lite"/>
    </source>
</evidence>
<protein>
    <submittedName>
        <fullName evidence="3">Uncharacterized protein</fullName>
    </submittedName>
</protein>
<keyword evidence="2" id="KW-0812">Transmembrane</keyword>
<dbReference type="AlphaFoldDB" id="A0AAQ3L583"/>
<accession>A0AAQ3L583</accession>
<dbReference type="EMBL" id="CP136898">
    <property type="protein sequence ID" value="WOL18803.1"/>
    <property type="molecule type" value="Genomic_DNA"/>
</dbReference>
<dbReference type="PANTHER" id="PTHR37741:SF1">
    <property type="entry name" value="TRANSMEMBRANE PROTEIN"/>
    <property type="match status" value="1"/>
</dbReference>
<evidence type="ECO:0000256" key="2">
    <source>
        <dbReference type="SAM" id="Phobius"/>
    </source>
</evidence>
<organism evidence="3 4">
    <name type="scientific">Canna indica</name>
    <name type="common">Indian-shot</name>
    <dbReference type="NCBI Taxonomy" id="4628"/>
    <lineage>
        <taxon>Eukaryota</taxon>
        <taxon>Viridiplantae</taxon>
        <taxon>Streptophyta</taxon>
        <taxon>Embryophyta</taxon>
        <taxon>Tracheophyta</taxon>
        <taxon>Spermatophyta</taxon>
        <taxon>Magnoliopsida</taxon>
        <taxon>Liliopsida</taxon>
        <taxon>Zingiberales</taxon>
        <taxon>Cannaceae</taxon>
        <taxon>Canna</taxon>
    </lineage>
</organism>
<keyword evidence="2" id="KW-1133">Transmembrane helix</keyword>
<gene>
    <name evidence="3" type="ORF">Cni_G27600</name>
</gene>
<evidence type="ECO:0000313" key="4">
    <source>
        <dbReference type="Proteomes" id="UP001327560"/>
    </source>
</evidence>
<name>A0AAQ3L583_9LILI</name>
<reference evidence="3 4" key="1">
    <citation type="submission" date="2023-10" db="EMBL/GenBank/DDBJ databases">
        <title>Chromosome-scale genome assembly provides insights into flower coloration mechanisms of Canna indica.</title>
        <authorList>
            <person name="Li C."/>
        </authorList>
    </citation>
    <scope>NUCLEOTIDE SEQUENCE [LARGE SCALE GENOMIC DNA]</scope>
    <source>
        <tissue evidence="3">Flower</tissue>
    </source>
</reference>
<dbReference type="Proteomes" id="UP001327560">
    <property type="component" value="Chromosome 9"/>
</dbReference>
<keyword evidence="2" id="KW-0472">Membrane</keyword>
<feature type="transmembrane region" description="Helical" evidence="2">
    <location>
        <begin position="62"/>
        <end position="83"/>
    </location>
</feature>
<sequence>MTGHGEIFPEGSVTQELNRDKPDQFPVDPVSSEVASNKEEEAKMRSVAAAEEAKKCDLGNTLMSVLMISGVVVAAVGVAFFVTKKLKET</sequence>
<evidence type="ECO:0000313" key="3">
    <source>
        <dbReference type="EMBL" id="WOL18803.1"/>
    </source>
</evidence>
<dbReference type="PANTHER" id="PTHR37741">
    <property type="entry name" value="TRANSMEMBRANE PROTEIN"/>
    <property type="match status" value="1"/>
</dbReference>
<proteinExistence type="predicted"/>
<keyword evidence="4" id="KW-1185">Reference proteome</keyword>
<feature type="region of interest" description="Disordered" evidence="1">
    <location>
        <begin position="1"/>
        <end position="42"/>
    </location>
</feature>